<evidence type="ECO:0000313" key="1">
    <source>
        <dbReference type="EMBL" id="KAI6651961.1"/>
    </source>
</evidence>
<dbReference type="EMBL" id="JAKMXF010000300">
    <property type="protein sequence ID" value="KAI6651961.1"/>
    <property type="molecule type" value="Genomic_DNA"/>
</dbReference>
<organism evidence="1 2">
    <name type="scientific">Oopsacas minuta</name>
    <dbReference type="NCBI Taxonomy" id="111878"/>
    <lineage>
        <taxon>Eukaryota</taxon>
        <taxon>Metazoa</taxon>
        <taxon>Porifera</taxon>
        <taxon>Hexactinellida</taxon>
        <taxon>Hexasterophora</taxon>
        <taxon>Lyssacinosida</taxon>
        <taxon>Leucopsacidae</taxon>
        <taxon>Oopsacas</taxon>
    </lineage>
</organism>
<dbReference type="GO" id="GO:0043161">
    <property type="term" value="P:proteasome-mediated ubiquitin-dependent protein catabolic process"/>
    <property type="evidence" value="ECO:0007669"/>
    <property type="project" value="TreeGrafter"/>
</dbReference>
<dbReference type="Gene3D" id="2.120.10.30">
    <property type="entry name" value="TolB, C-terminal domain"/>
    <property type="match status" value="2"/>
</dbReference>
<protein>
    <submittedName>
        <fullName evidence="1">Uncharacterized protein</fullName>
    </submittedName>
</protein>
<gene>
    <name evidence="1" type="ORF">LOD99_4506</name>
</gene>
<dbReference type="PANTHER" id="PTHR24104">
    <property type="entry name" value="E3 UBIQUITIN-PROTEIN LIGASE NHLRC1-RELATED"/>
    <property type="match status" value="1"/>
</dbReference>
<dbReference type="Proteomes" id="UP001165289">
    <property type="component" value="Unassembled WGS sequence"/>
</dbReference>
<sequence>MASNIGEDEAWDETQYFSDIELKIETSFEGVIIKLMNRRDYLLNELKFLRDKFSHDHKHNYESLFKMKQSRNDMRALLAKVESETVNNCFVKALQDLDTNIQTEEHNLSLKLREIWYLWDSNEFDRCLSNLGQVYKKITKNIESGRNYLSIVEPQIRFGRHEKKKGEFSQPRCFCIDEDKYRILVTDSKNSRIQAWTLNGKYLFEFGRKQLKQPWGICGTGGFVFVSDFELNAVLKFNLNDFKLVERTKCKKGINPGQFSSLAGIAVMGGYLYVVEYGNNRISVLTLNLMLERVFGKGLLEQPLCVKTANKFIFVSEMDGTIKYFSQEGKLTKVLKRSHIFSNSVSCFCVDSNLNFLICDRKRSTILVMSQDGKLVISLNCSNWGCGTPFAVELTRDERIVCSLQDGEYSIVII</sequence>
<evidence type="ECO:0000313" key="2">
    <source>
        <dbReference type="Proteomes" id="UP001165289"/>
    </source>
</evidence>
<dbReference type="CDD" id="cd05819">
    <property type="entry name" value="NHL"/>
    <property type="match status" value="1"/>
</dbReference>
<dbReference type="GO" id="GO:0008270">
    <property type="term" value="F:zinc ion binding"/>
    <property type="evidence" value="ECO:0007669"/>
    <property type="project" value="UniProtKB-KW"/>
</dbReference>
<dbReference type="InterPro" id="IPR011042">
    <property type="entry name" value="6-blade_b-propeller_TolB-like"/>
</dbReference>
<reference evidence="1 2" key="1">
    <citation type="journal article" date="2023" name="BMC Biol.">
        <title>The compact genome of the sponge Oopsacas minuta (Hexactinellida) is lacking key metazoan core genes.</title>
        <authorList>
            <person name="Santini S."/>
            <person name="Schenkelaars Q."/>
            <person name="Jourda C."/>
            <person name="Duchesne M."/>
            <person name="Belahbib H."/>
            <person name="Rocher C."/>
            <person name="Selva M."/>
            <person name="Riesgo A."/>
            <person name="Vervoort M."/>
            <person name="Leys S.P."/>
            <person name="Kodjabachian L."/>
            <person name="Le Bivic A."/>
            <person name="Borchiellini C."/>
            <person name="Claverie J.M."/>
            <person name="Renard E."/>
        </authorList>
    </citation>
    <scope>NUCLEOTIDE SEQUENCE [LARGE SCALE GENOMIC DNA]</scope>
    <source>
        <strain evidence="1">SPO-2</strain>
    </source>
</reference>
<dbReference type="AlphaFoldDB" id="A0AAV7JTH4"/>
<dbReference type="InterPro" id="IPR050952">
    <property type="entry name" value="TRIM-NHL_E3_ligases"/>
</dbReference>
<dbReference type="PANTHER" id="PTHR24104:SF25">
    <property type="entry name" value="PROTEIN LIN-41"/>
    <property type="match status" value="1"/>
</dbReference>
<dbReference type="GO" id="GO:0061630">
    <property type="term" value="F:ubiquitin protein ligase activity"/>
    <property type="evidence" value="ECO:0007669"/>
    <property type="project" value="TreeGrafter"/>
</dbReference>
<accession>A0AAV7JTH4</accession>
<proteinExistence type="predicted"/>
<comment type="caution">
    <text evidence="1">The sequence shown here is derived from an EMBL/GenBank/DDBJ whole genome shotgun (WGS) entry which is preliminary data.</text>
</comment>
<keyword evidence="2" id="KW-1185">Reference proteome</keyword>
<dbReference type="GO" id="GO:0000209">
    <property type="term" value="P:protein polyubiquitination"/>
    <property type="evidence" value="ECO:0007669"/>
    <property type="project" value="TreeGrafter"/>
</dbReference>
<name>A0AAV7JTH4_9METZ</name>
<dbReference type="SUPFAM" id="SSF101898">
    <property type="entry name" value="NHL repeat"/>
    <property type="match status" value="1"/>
</dbReference>